<keyword evidence="8" id="KW-0675">Receptor</keyword>
<dbReference type="Pfam" id="PF07715">
    <property type="entry name" value="Plug"/>
    <property type="match status" value="1"/>
</dbReference>
<dbReference type="PANTHER" id="PTHR30069:SF40">
    <property type="entry name" value="TONB-DEPENDENT RECEPTOR NMB0964-RELATED"/>
    <property type="match status" value="1"/>
</dbReference>
<protein>
    <submittedName>
        <fullName evidence="14">Iron complex outermembrane recepter protein</fullName>
    </submittedName>
</protein>
<evidence type="ECO:0000259" key="12">
    <source>
        <dbReference type="Pfam" id="PF00593"/>
    </source>
</evidence>
<keyword evidence="3 10" id="KW-0813">Transport</keyword>
<evidence type="ECO:0000256" key="11">
    <source>
        <dbReference type="RuleBase" id="RU003357"/>
    </source>
</evidence>
<accession>A0A1M4YJA0</accession>
<evidence type="ECO:0000256" key="10">
    <source>
        <dbReference type="PROSITE-ProRule" id="PRU01360"/>
    </source>
</evidence>
<evidence type="ECO:0000259" key="13">
    <source>
        <dbReference type="Pfam" id="PF07715"/>
    </source>
</evidence>
<dbReference type="GO" id="GO:0009279">
    <property type="term" value="C:cell outer membrane"/>
    <property type="evidence" value="ECO:0007669"/>
    <property type="project" value="UniProtKB-SubCell"/>
</dbReference>
<evidence type="ECO:0000256" key="9">
    <source>
        <dbReference type="ARBA" id="ARBA00023237"/>
    </source>
</evidence>
<evidence type="ECO:0000256" key="3">
    <source>
        <dbReference type="ARBA" id="ARBA00022448"/>
    </source>
</evidence>
<evidence type="ECO:0000256" key="4">
    <source>
        <dbReference type="ARBA" id="ARBA00022452"/>
    </source>
</evidence>
<evidence type="ECO:0000313" key="15">
    <source>
        <dbReference type="Proteomes" id="UP000184327"/>
    </source>
</evidence>
<feature type="domain" description="TonB-dependent receptor plug" evidence="13">
    <location>
        <begin position="76"/>
        <end position="179"/>
    </location>
</feature>
<dbReference type="SUPFAM" id="SSF56935">
    <property type="entry name" value="Porins"/>
    <property type="match status" value="1"/>
</dbReference>
<dbReference type="InterPro" id="IPR039426">
    <property type="entry name" value="TonB-dep_rcpt-like"/>
</dbReference>
<keyword evidence="4 10" id="KW-1134">Transmembrane beta strand</keyword>
<dbReference type="InterPro" id="IPR036942">
    <property type="entry name" value="Beta-barrel_TonB_sf"/>
</dbReference>
<sequence>MNHSPLPDARRASLPPRHALWHACLGACLATTLPLAASAQAAHHDHDHAHEAAPAATQSLPTVQATASLLDVPVDQAATPVELLGADELRTRRAATLGATLDGLAGVRNNHFGAGAGRPVIRGSDGPRVRVLSDGVEVQDASTSSADHAVALEPLLATEIEVSRGPATLLYGGGVTGGVVNVRDGKIPTAVPERGVEGAVEVQKESSAREGVGLFSLTGGAGNVALHVEGLKRSAQDYDTGSGWSEGSRVVGSHNRSWYGSVGASWLHERGYLGLAYSNLRSRYGLPGHSHEYADCHLHGNSLHCGSHDPDPTAPEGCHWHGTELHCTEEHGDDIPLVDMRSERWDVRGEWREPVPGIARARLRAGITDYRHDEIEHGAIGTTFTNKAHDARLELEHQRVGALRGLVGVQLNERKFAATGNEAYVEPSTTRQTAVFALEEYQLGEAVRLELGLRYEWQRARLEGSRRIVRTRHDMGSVSGGASWNFAPGHVLALSLSASERAPTAEELFSSGVHLASSTYERGNSRLKSERSRNFDLSLRKTAGATRYQLTGFYNRIADYIYAATTDQHENFRLIDYRQRDATFKGLEARLSHQWNPQWRTGIFGDVVRASFQNGQAVPRIPAHRLGLDAQWQWQHWTAGAEVYRNFAQNRIASYETRSPAYTMLNLKAAYHGHYGQGQDWELYATLDNALDKLAFNHTSFVKTQSPLRGRSLRVGLRLGF</sequence>
<feature type="domain" description="TonB-dependent receptor-like beta-barrel" evidence="12">
    <location>
        <begin position="367"/>
        <end position="689"/>
    </location>
</feature>
<evidence type="ECO:0000313" key="14">
    <source>
        <dbReference type="EMBL" id="SHF05934.1"/>
    </source>
</evidence>
<dbReference type="PROSITE" id="PS52016">
    <property type="entry name" value="TONB_DEPENDENT_REC_3"/>
    <property type="match status" value="1"/>
</dbReference>
<evidence type="ECO:0000256" key="6">
    <source>
        <dbReference type="ARBA" id="ARBA00023077"/>
    </source>
</evidence>
<dbReference type="Gene3D" id="2.40.170.20">
    <property type="entry name" value="TonB-dependent receptor, beta-barrel domain"/>
    <property type="match status" value="1"/>
</dbReference>
<evidence type="ECO:0000256" key="8">
    <source>
        <dbReference type="ARBA" id="ARBA00023170"/>
    </source>
</evidence>
<dbReference type="InterPro" id="IPR037066">
    <property type="entry name" value="Plug_dom_sf"/>
</dbReference>
<gene>
    <name evidence="14" type="ORF">SAMN02745117_01251</name>
</gene>
<evidence type="ECO:0000256" key="7">
    <source>
        <dbReference type="ARBA" id="ARBA00023136"/>
    </source>
</evidence>
<evidence type="ECO:0000256" key="5">
    <source>
        <dbReference type="ARBA" id="ARBA00022692"/>
    </source>
</evidence>
<dbReference type="OrthoDB" id="9795928at2"/>
<dbReference type="GO" id="GO:0044718">
    <property type="term" value="P:siderophore transmembrane transport"/>
    <property type="evidence" value="ECO:0007669"/>
    <property type="project" value="TreeGrafter"/>
</dbReference>
<evidence type="ECO:0000256" key="2">
    <source>
        <dbReference type="ARBA" id="ARBA00009810"/>
    </source>
</evidence>
<dbReference type="RefSeq" id="WP_084522962.1">
    <property type="nucleotide sequence ID" value="NZ_FQUZ01000012.1"/>
</dbReference>
<dbReference type="STRING" id="1122156.SAMN02745117_01251"/>
<keyword evidence="5 10" id="KW-0812">Transmembrane</keyword>
<keyword evidence="7 10" id="KW-0472">Membrane</keyword>
<evidence type="ECO:0000256" key="1">
    <source>
        <dbReference type="ARBA" id="ARBA00004571"/>
    </source>
</evidence>
<dbReference type="EMBL" id="FQUZ01000012">
    <property type="protein sequence ID" value="SHF05934.1"/>
    <property type="molecule type" value="Genomic_DNA"/>
</dbReference>
<keyword evidence="15" id="KW-1185">Reference proteome</keyword>
<dbReference type="InterPro" id="IPR000531">
    <property type="entry name" value="Beta-barrel_TonB"/>
</dbReference>
<organism evidence="14 15">
    <name type="scientific">Lampropedia hyalina DSM 16112</name>
    <dbReference type="NCBI Taxonomy" id="1122156"/>
    <lineage>
        <taxon>Bacteria</taxon>
        <taxon>Pseudomonadati</taxon>
        <taxon>Pseudomonadota</taxon>
        <taxon>Betaproteobacteria</taxon>
        <taxon>Burkholderiales</taxon>
        <taxon>Comamonadaceae</taxon>
        <taxon>Lampropedia</taxon>
    </lineage>
</organism>
<comment type="subcellular location">
    <subcellularLocation>
        <location evidence="1 10">Cell outer membrane</location>
        <topology evidence="1 10">Multi-pass membrane protein</topology>
    </subcellularLocation>
</comment>
<dbReference type="GO" id="GO:0015344">
    <property type="term" value="F:siderophore uptake transmembrane transporter activity"/>
    <property type="evidence" value="ECO:0007669"/>
    <property type="project" value="TreeGrafter"/>
</dbReference>
<proteinExistence type="inferred from homology"/>
<name>A0A1M4YJA0_9BURK</name>
<dbReference type="Proteomes" id="UP000184327">
    <property type="component" value="Unassembled WGS sequence"/>
</dbReference>
<reference evidence="14 15" key="1">
    <citation type="submission" date="2016-11" db="EMBL/GenBank/DDBJ databases">
        <authorList>
            <person name="Jaros S."/>
            <person name="Januszkiewicz K."/>
            <person name="Wedrychowicz H."/>
        </authorList>
    </citation>
    <scope>NUCLEOTIDE SEQUENCE [LARGE SCALE GENOMIC DNA]</scope>
    <source>
        <strain evidence="14 15">DSM 16112</strain>
    </source>
</reference>
<dbReference type="InterPro" id="IPR012910">
    <property type="entry name" value="Plug_dom"/>
</dbReference>
<keyword evidence="9 10" id="KW-0998">Cell outer membrane</keyword>
<dbReference type="AlphaFoldDB" id="A0A1M4YJA0"/>
<keyword evidence="6 11" id="KW-0798">TonB box</keyword>
<comment type="similarity">
    <text evidence="2 10 11">Belongs to the TonB-dependent receptor family.</text>
</comment>
<dbReference type="PANTHER" id="PTHR30069">
    <property type="entry name" value="TONB-DEPENDENT OUTER MEMBRANE RECEPTOR"/>
    <property type="match status" value="1"/>
</dbReference>
<dbReference type="Gene3D" id="2.170.130.10">
    <property type="entry name" value="TonB-dependent receptor, plug domain"/>
    <property type="match status" value="1"/>
</dbReference>
<dbReference type="Pfam" id="PF00593">
    <property type="entry name" value="TonB_dep_Rec_b-barrel"/>
    <property type="match status" value="1"/>
</dbReference>